<gene>
    <name evidence="1" type="ORF">R3P38DRAFT_2378248</name>
</gene>
<dbReference type="EMBL" id="JAWWNJ010000182">
    <property type="protein sequence ID" value="KAK6974623.1"/>
    <property type="molecule type" value="Genomic_DNA"/>
</dbReference>
<proteinExistence type="predicted"/>
<evidence type="ECO:0000313" key="1">
    <source>
        <dbReference type="EMBL" id="KAK6974623.1"/>
    </source>
</evidence>
<protein>
    <submittedName>
        <fullName evidence="1">Uncharacterized protein</fullName>
    </submittedName>
</protein>
<feature type="non-terminal residue" evidence="1">
    <location>
        <position position="1"/>
    </location>
</feature>
<sequence>LKSNNWTGGRVEVSMMRQYHRDSGLDSKMQNILHETIPESLEHKFIATLVDINKSTQTKGTLQDSALSSARVAIGTVASSSEDAADLIRLGLFRYYNQDRPQVHYAGDKGTAGTCILESFIETFNFAFLDGRKIIPTTRSARNSAGSSIVQVRIGDKRHAGEIRSLFVHQQSGVVGSSNTVLAAISWMIESDWTPLKRYNGKFIWDDFPELGIETWVLDKFQDPLRSELPIIIPLEQVHCQLSRGRILHTTPPMWMTATMDR</sequence>
<dbReference type="AlphaFoldDB" id="A0AAV9Z944"/>
<dbReference type="Proteomes" id="UP001362999">
    <property type="component" value="Unassembled WGS sequence"/>
</dbReference>
<feature type="non-terminal residue" evidence="1">
    <location>
        <position position="262"/>
    </location>
</feature>
<evidence type="ECO:0000313" key="2">
    <source>
        <dbReference type="Proteomes" id="UP001362999"/>
    </source>
</evidence>
<organism evidence="1 2">
    <name type="scientific">Favolaschia claudopus</name>
    <dbReference type="NCBI Taxonomy" id="2862362"/>
    <lineage>
        <taxon>Eukaryota</taxon>
        <taxon>Fungi</taxon>
        <taxon>Dikarya</taxon>
        <taxon>Basidiomycota</taxon>
        <taxon>Agaricomycotina</taxon>
        <taxon>Agaricomycetes</taxon>
        <taxon>Agaricomycetidae</taxon>
        <taxon>Agaricales</taxon>
        <taxon>Marasmiineae</taxon>
        <taxon>Mycenaceae</taxon>
        <taxon>Favolaschia</taxon>
    </lineage>
</organism>
<reference evidence="1 2" key="1">
    <citation type="journal article" date="2024" name="J Genomics">
        <title>Draft genome sequencing and assembly of Favolaschia claudopus CIRM-BRFM 2984 isolated from oak limbs.</title>
        <authorList>
            <person name="Navarro D."/>
            <person name="Drula E."/>
            <person name="Chaduli D."/>
            <person name="Cazenave R."/>
            <person name="Ahrendt S."/>
            <person name="Wang J."/>
            <person name="Lipzen A."/>
            <person name="Daum C."/>
            <person name="Barry K."/>
            <person name="Grigoriev I.V."/>
            <person name="Favel A."/>
            <person name="Rosso M.N."/>
            <person name="Martin F."/>
        </authorList>
    </citation>
    <scope>NUCLEOTIDE SEQUENCE [LARGE SCALE GENOMIC DNA]</scope>
    <source>
        <strain evidence="1 2">CIRM-BRFM 2984</strain>
    </source>
</reference>
<comment type="caution">
    <text evidence="1">The sequence shown here is derived from an EMBL/GenBank/DDBJ whole genome shotgun (WGS) entry which is preliminary data.</text>
</comment>
<accession>A0AAV9Z944</accession>
<name>A0AAV9Z944_9AGAR</name>
<keyword evidence="2" id="KW-1185">Reference proteome</keyword>